<proteinExistence type="predicted"/>
<dbReference type="STRING" id="152268.A6K24_04310"/>
<dbReference type="GO" id="GO:0003700">
    <property type="term" value="F:DNA-binding transcription factor activity"/>
    <property type="evidence" value="ECO:0007669"/>
    <property type="project" value="InterPro"/>
</dbReference>
<dbReference type="Gene3D" id="1.10.1660.10">
    <property type="match status" value="1"/>
</dbReference>
<evidence type="ECO:0000256" key="4">
    <source>
        <dbReference type="ARBA" id="ARBA00023163"/>
    </source>
</evidence>
<keyword evidence="7" id="KW-1185">Reference proteome</keyword>
<dbReference type="EMBL" id="LWSG01000012">
    <property type="protein sequence ID" value="OAS86739.1"/>
    <property type="molecule type" value="Genomic_DNA"/>
</dbReference>
<keyword evidence="4" id="KW-0804">Transcription</keyword>
<organism evidence="6 7">
    <name type="scientific">Metabacillus litoralis</name>
    <dbReference type="NCBI Taxonomy" id="152268"/>
    <lineage>
        <taxon>Bacteria</taxon>
        <taxon>Bacillati</taxon>
        <taxon>Bacillota</taxon>
        <taxon>Bacilli</taxon>
        <taxon>Bacillales</taxon>
        <taxon>Bacillaceae</taxon>
        <taxon>Metabacillus</taxon>
    </lineage>
</organism>
<dbReference type="AlphaFoldDB" id="A0A179T0Z9"/>
<name>A0A179T0Z9_9BACI</name>
<dbReference type="SUPFAM" id="SSF46955">
    <property type="entry name" value="Putative DNA-binding domain"/>
    <property type="match status" value="1"/>
</dbReference>
<evidence type="ECO:0000313" key="7">
    <source>
        <dbReference type="Proteomes" id="UP000078534"/>
    </source>
</evidence>
<dbReference type="PROSITE" id="PS50937">
    <property type="entry name" value="HTH_MERR_2"/>
    <property type="match status" value="1"/>
</dbReference>
<evidence type="ECO:0000259" key="5">
    <source>
        <dbReference type="PROSITE" id="PS50937"/>
    </source>
</evidence>
<gene>
    <name evidence="6" type="ORF">A6K24_04310</name>
</gene>
<dbReference type="Pfam" id="PF13411">
    <property type="entry name" value="MerR_1"/>
    <property type="match status" value="1"/>
</dbReference>
<dbReference type="InterPro" id="IPR009061">
    <property type="entry name" value="DNA-bd_dom_put_sf"/>
</dbReference>
<protein>
    <submittedName>
        <fullName evidence="6">MerR family transcriptional regulator</fullName>
    </submittedName>
</protein>
<evidence type="ECO:0000256" key="1">
    <source>
        <dbReference type="ARBA" id="ARBA00022491"/>
    </source>
</evidence>
<dbReference type="InterPro" id="IPR000551">
    <property type="entry name" value="MerR-type_HTH_dom"/>
</dbReference>
<dbReference type="GO" id="GO:0003677">
    <property type="term" value="F:DNA binding"/>
    <property type="evidence" value="ECO:0007669"/>
    <property type="project" value="UniProtKB-KW"/>
</dbReference>
<comment type="caution">
    <text evidence="6">The sequence shown here is derived from an EMBL/GenBank/DDBJ whole genome shotgun (WGS) entry which is preliminary data.</text>
</comment>
<evidence type="ECO:0000256" key="2">
    <source>
        <dbReference type="ARBA" id="ARBA00023015"/>
    </source>
</evidence>
<dbReference type="SMART" id="SM00422">
    <property type="entry name" value="HTH_MERR"/>
    <property type="match status" value="1"/>
</dbReference>
<accession>A0A179T0Z9</accession>
<dbReference type="InterPro" id="IPR047057">
    <property type="entry name" value="MerR_fam"/>
</dbReference>
<keyword evidence="3" id="KW-0238">DNA-binding</keyword>
<feature type="domain" description="HTH merR-type" evidence="5">
    <location>
        <begin position="13"/>
        <end position="81"/>
    </location>
</feature>
<dbReference type="PANTHER" id="PTHR30204">
    <property type="entry name" value="REDOX-CYCLING DRUG-SENSING TRANSCRIPTIONAL ACTIVATOR SOXR"/>
    <property type="match status" value="1"/>
</dbReference>
<sequence length="112" mass="13337">MNQQDRSYKDKKVISIGTVSELTGLTLRQIRYYEERKLIAPYRNDRGTRKYSFNDIETLMDIADKREDGVQTTEILKEMRLKEKQRESEAEVKKKMLQGQLNAQFRYGRGRN</sequence>
<keyword evidence="2" id="KW-0805">Transcription regulation</keyword>
<reference evidence="7" key="1">
    <citation type="submission" date="2016-04" db="EMBL/GenBank/DDBJ databases">
        <authorList>
            <person name="Lyu Z."/>
            <person name="Lyu W."/>
        </authorList>
    </citation>
    <scope>NUCLEOTIDE SEQUENCE [LARGE SCALE GENOMIC DNA]</scope>
    <source>
        <strain evidence="7">C44</strain>
    </source>
</reference>
<keyword evidence="1" id="KW-0678">Repressor</keyword>
<dbReference type="Proteomes" id="UP000078534">
    <property type="component" value="Unassembled WGS sequence"/>
</dbReference>
<dbReference type="PANTHER" id="PTHR30204:SF65">
    <property type="entry name" value="HTH-TYPE TRANSCRIPTIONAL REGULATOR TNRA"/>
    <property type="match status" value="1"/>
</dbReference>
<dbReference type="RefSeq" id="WP_066331172.1">
    <property type="nucleotide sequence ID" value="NZ_LWSG01000012.1"/>
</dbReference>
<evidence type="ECO:0000256" key="3">
    <source>
        <dbReference type="ARBA" id="ARBA00023125"/>
    </source>
</evidence>
<evidence type="ECO:0000313" key="6">
    <source>
        <dbReference type="EMBL" id="OAS86739.1"/>
    </source>
</evidence>
<dbReference type="OrthoDB" id="9806513at2"/>